<accession>A0A7Z7PR58</accession>
<keyword evidence="7 8" id="KW-0742">SOS response</keyword>
<dbReference type="PROSITE" id="PS00321">
    <property type="entry name" value="RECA_1"/>
    <property type="match status" value="1"/>
</dbReference>
<keyword evidence="5 7" id="KW-0238">DNA-binding</keyword>
<dbReference type="InterPro" id="IPR020587">
    <property type="entry name" value="RecA_monomer-monomer_interface"/>
</dbReference>
<feature type="domain" description="RecA family profile 2" evidence="11">
    <location>
        <begin position="200"/>
        <end position="273"/>
    </location>
</feature>
<dbReference type="GO" id="GO:0005524">
    <property type="term" value="F:ATP binding"/>
    <property type="evidence" value="ECO:0007669"/>
    <property type="project" value="UniProtKB-UniRule"/>
</dbReference>
<evidence type="ECO:0000313" key="13">
    <source>
        <dbReference type="Proteomes" id="UP000250796"/>
    </source>
</evidence>
<dbReference type="SUPFAM" id="SSF52540">
    <property type="entry name" value="P-loop containing nucleoside triphosphate hydrolases"/>
    <property type="match status" value="1"/>
</dbReference>
<evidence type="ECO:0000259" key="11">
    <source>
        <dbReference type="PROSITE" id="PS50163"/>
    </source>
</evidence>
<dbReference type="GO" id="GO:0003697">
    <property type="term" value="F:single-stranded DNA binding"/>
    <property type="evidence" value="ECO:0007669"/>
    <property type="project" value="UniProtKB-UniRule"/>
</dbReference>
<dbReference type="RefSeq" id="WP_169699352.1">
    <property type="nucleotide sequence ID" value="NZ_LS974202.1"/>
</dbReference>
<dbReference type="Gene3D" id="3.40.50.300">
    <property type="entry name" value="P-loop containing nucleotide triphosphate hydrolases"/>
    <property type="match status" value="1"/>
</dbReference>
<dbReference type="PANTHER" id="PTHR45900">
    <property type="entry name" value="RECA"/>
    <property type="match status" value="1"/>
</dbReference>
<evidence type="ECO:0000256" key="2">
    <source>
        <dbReference type="ARBA" id="ARBA00015553"/>
    </source>
</evidence>
<comment type="similarity">
    <text evidence="1 7 9">Belongs to the RecA family.</text>
</comment>
<sequence length="347" mass="37725">MISKDKKNALERAIKDIEKQFGKGSVMLMGELEDQNIEVISTGSLALDIALTVGGYPRGRVVEVYGAESSGKTTIALHAIAEVQKRGGIAAFIDAEHALDINYAQNLGVDVDNLLVSQPDYGEQALDIVDGLIRSNAVDLIVVDSVAALVPRTEIEGAMGELQVGLQARLMSQALRKISGNVSRSKCIVIFINQTRMKIGVVYGNPETTTGGVALKFYSSVRLEVRKGSAIREGTNVLGNETIIKVVKNKVAPPFKEAKVDIIYGQGIEHANELFNLAAEANIIERKGAWYNYITPDGAEVSIGQGKANGVEYLKSNPDVMFEIENRLRAANNLPLLERQKEEKEEE</sequence>
<evidence type="ECO:0000256" key="8">
    <source>
        <dbReference type="RuleBase" id="RU000526"/>
    </source>
</evidence>
<dbReference type="GO" id="GO:0140664">
    <property type="term" value="F:ATP-dependent DNA damage sensor activity"/>
    <property type="evidence" value="ECO:0007669"/>
    <property type="project" value="InterPro"/>
</dbReference>
<dbReference type="CDD" id="cd00983">
    <property type="entry name" value="RecA"/>
    <property type="match status" value="1"/>
</dbReference>
<feature type="binding site" evidence="7">
    <location>
        <begin position="66"/>
        <end position="73"/>
    </location>
    <ligand>
        <name>ATP</name>
        <dbReference type="ChEBI" id="CHEBI:30616"/>
    </ligand>
</feature>
<evidence type="ECO:0000256" key="6">
    <source>
        <dbReference type="ARBA" id="ARBA00023172"/>
    </source>
</evidence>
<dbReference type="EMBL" id="LS974202">
    <property type="protein sequence ID" value="SSC13176.1"/>
    <property type="molecule type" value="Genomic_DNA"/>
</dbReference>
<evidence type="ECO:0000256" key="5">
    <source>
        <dbReference type="ARBA" id="ARBA00023125"/>
    </source>
</evidence>
<dbReference type="InterPro" id="IPR013765">
    <property type="entry name" value="DNA_recomb/repair_RecA"/>
</dbReference>
<dbReference type="FunFam" id="3.40.50.300:FF:000087">
    <property type="entry name" value="Recombinase RecA"/>
    <property type="match status" value="1"/>
</dbReference>
<evidence type="ECO:0000259" key="10">
    <source>
        <dbReference type="PROSITE" id="PS50162"/>
    </source>
</evidence>
<dbReference type="InterPro" id="IPR003593">
    <property type="entry name" value="AAA+_ATPase"/>
</dbReference>
<dbReference type="InterPro" id="IPR020588">
    <property type="entry name" value="RecA_ATP-bd"/>
</dbReference>
<organism evidence="12 13">
    <name type="scientific">Mesotoga infera</name>
    <dbReference type="NCBI Taxonomy" id="1236046"/>
    <lineage>
        <taxon>Bacteria</taxon>
        <taxon>Thermotogati</taxon>
        <taxon>Thermotogota</taxon>
        <taxon>Thermotogae</taxon>
        <taxon>Kosmotogales</taxon>
        <taxon>Kosmotogaceae</taxon>
        <taxon>Mesotoga</taxon>
    </lineage>
</organism>
<dbReference type="PROSITE" id="PS50162">
    <property type="entry name" value="RECA_2"/>
    <property type="match status" value="1"/>
</dbReference>
<dbReference type="PROSITE" id="PS50163">
    <property type="entry name" value="RECA_3"/>
    <property type="match status" value="1"/>
</dbReference>
<dbReference type="AlphaFoldDB" id="A0A7Z7PR58"/>
<dbReference type="GO" id="GO:0005829">
    <property type="term" value="C:cytosol"/>
    <property type="evidence" value="ECO:0007669"/>
    <property type="project" value="TreeGrafter"/>
</dbReference>
<dbReference type="GO" id="GO:0006281">
    <property type="term" value="P:DNA repair"/>
    <property type="evidence" value="ECO:0007669"/>
    <property type="project" value="UniProtKB-UniRule"/>
</dbReference>
<keyword evidence="7 8" id="KW-0234">DNA repair</keyword>
<dbReference type="InterPro" id="IPR049261">
    <property type="entry name" value="RecA-like_C"/>
</dbReference>
<comment type="function">
    <text evidence="7">Can catalyze the hydrolysis of ATP in the presence of single-stranded DNA, the ATP-dependent uptake of single-stranded DNA by duplex DNA, and the ATP-dependent hybridization of homologous single-stranded DNAs. It interacts with LexA causing its activation and leading to its autocatalytic cleavage.</text>
</comment>
<dbReference type="HAMAP" id="MF_00268">
    <property type="entry name" value="RecA"/>
    <property type="match status" value="1"/>
</dbReference>
<proteinExistence type="inferred from homology"/>
<name>A0A7Z7PR58_9BACT</name>
<dbReference type="InterPro" id="IPR027417">
    <property type="entry name" value="P-loop_NTPase"/>
</dbReference>
<dbReference type="InterPro" id="IPR049428">
    <property type="entry name" value="RecA-like_N"/>
</dbReference>
<dbReference type="Pfam" id="PF00154">
    <property type="entry name" value="RecA_N"/>
    <property type="match status" value="1"/>
</dbReference>
<dbReference type="Proteomes" id="UP000250796">
    <property type="component" value="Chromosome MESINF"/>
</dbReference>
<keyword evidence="12" id="KW-0378">Hydrolase</keyword>
<dbReference type="PRINTS" id="PR00142">
    <property type="entry name" value="RECA"/>
</dbReference>
<keyword evidence="6 7" id="KW-0233">DNA recombination</keyword>
<evidence type="ECO:0000313" key="12">
    <source>
        <dbReference type="EMBL" id="SSC13176.1"/>
    </source>
</evidence>
<keyword evidence="3 7" id="KW-0547">Nucleotide-binding</keyword>
<dbReference type="InterPro" id="IPR020584">
    <property type="entry name" value="DNA_recomb/repair_RecA_CS"/>
</dbReference>
<keyword evidence="12" id="KW-0645">Protease</keyword>
<dbReference type="GO" id="GO:0003684">
    <property type="term" value="F:damaged DNA binding"/>
    <property type="evidence" value="ECO:0007669"/>
    <property type="project" value="UniProtKB-UniRule"/>
</dbReference>
<keyword evidence="13" id="KW-1185">Reference proteome</keyword>
<evidence type="ECO:0000256" key="4">
    <source>
        <dbReference type="ARBA" id="ARBA00022840"/>
    </source>
</evidence>
<dbReference type="GO" id="GO:0008233">
    <property type="term" value="F:peptidase activity"/>
    <property type="evidence" value="ECO:0007669"/>
    <property type="project" value="UniProtKB-KW"/>
</dbReference>
<dbReference type="GO" id="GO:0006310">
    <property type="term" value="P:DNA recombination"/>
    <property type="evidence" value="ECO:0007669"/>
    <property type="project" value="UniProtKB-UniRule"/>
</dbReference>
<dbReference type="KEGG" id="minf:MESINF_1732"/>
<comment type="subcellular location">
    <subcellularLocation>
        <location evidence="7">Cytoplasm</location>
    </subcellularLocation>
</comment>
<dbReference type="NCBIfam" id="TIGR02012">
    <property type="entry name" value="tigrfam_recA"/>
    <property type="match status" value="1"/>
</dbReference>
<keyword evidence="4 7" id="KW-0067">ATP-binding</keyword>
<reference evidence="12 13" key="1">
    <citation type="submission" date="2017-01" db="EMBL/GenBank/DDBJ databases">
        <authorList>
            <person name="Erauso G."/>
        </authorList>
    </citation>
    <scope>NUCLEOTIDE SEQUENCE [LARGE SCALE GENOMIC DNA]</scope>
    <source>
        <strain evidence="12">MESINF1</strain>
    </source>
</reference>
<keyword evidence="7" id="KW-0963">Cytoplasm</keyword>
<dbReference type="PANTHER" id="PTHR45900:SF1">
    <property type="entry name" value="MITOCHONDRIAL DNA REPAIR PROTEIN RECA HOMOLOG-RELATED"/>
    <property type="match status" value="1"/>
</dbReference>
<keyword evidence="7 9" id="KW-0227">DNA damage</keyword>
<dbReference type="GO" id="GO:0006508">
    <property type="term" value="P:proteolysis"/>
    <property type="evidence" value="ECO:0007669"/>
    <property type="project" value="UniProtKB-KW"/>
</dbReference>
<dbReference type="InterPro" id="IPR023400">
    <property type="entry name" value="RecA_C_sf"/>
</dbReference>
<evidence type="ECO:0000256" key="9">
    <source>
        <dbReference type="RuleBase" id="RU004527"/>
    </source>
</evidence>
<evidence type="ECO:0000256" key="1">
    <source>
        <dbReference type="ARBA" id="ARBA00009391"/>
    </source>
</evidence>
<dbReference type="SMART" id="SM00382">
    <property type="entry name" value="AAA"/>
    <property type="match status" value="1"/>
</dbReference>
<gene>
    <name evidence="7 12" type="primary">recA</name>
    <name evidence="12" type="ORF">MESINF_1732</name>
</gene>
<feature type="domain" description="RecA family profile 1" evidence="10">
    <location>
        <begin position="36"/>
        <end position="195"/>
    </location>
</feature>
<dbReference type="GO" id="GO:0009432">
    <property type="term" value="P:SOS response"/>
    <property type="evidence" value="ECO:0007669"/>
    <property type="project" value="UniProtKB-UniRule"/>
</dbReference>
<evidence type="ECO:0000256" key="3">
    <source>
        <dbReference type="ARBA" id="ARBA00022741"/>
    </source>
</evidence>
<dbReference type="SUPFAM" id="SSF54752">
    <property type="entry name" value="RecA protein, C-terminal domain"/>
    <property type="match status" value="1"/>
</dbReference>
<evidence type="ECO:0000256" key="7">
    <source>
        <dbReference type="HAMAP-Rule" id="MF_00268"/>
    </source>
</evidence>
<dbReference type="Pfam" id="PF21096">
    <property type="entry name" value="RecA_C"/>
    <property type="match status" value="1"/>
</dbReference>
<protein>
    <recommendedName>
        <fullName evidence="2 7">Protein RecA</fullName>
    </recommendedName>
    <alternativeName>
        <fullName evidence="7 8">Recombinase A</fullName>
    </alternativeName>
</protein>